<dbReference type="InterPro" id="IPR036188">
    <property type="entry name" value="FAD/NAD-bd_sf"/>
</dbReference>
<dbReference type="GO" id="GO:0016709">
    <property type="term" value="F:oxidoreductase activity, acting on paired donors, with incorporation or reduction of molecular oxygen, NAD(P)H as one donor, and incorporation of one atom of oxygen"/>
    <property type="evidence" value="ECO:0007669"/>
    <property type="project" value="UniProtKB-ARBA"/>
</dbReference>
<sequence>MRTQVCIIGAGPAGLTLAHLLHRQGIECVVLERRSRAHVESRVRAGVLEQPTVDLFTEIGVAGRLHREGMTHHGVNLRFGGETHRIDFDALTGGKAITVYGQQEVVKDLLAALAPPVLFEVSDVRVADRRVTVVHDGAETVVDCDVVAGCDGFHGVSRASIPAGALTAYERTHPSAWLGILARTKPAAEELIYARHDDGFALHSMRGPALTRQYLQVPAGTDLADWPDERIWAALRRRLDDPALEDGEIVDRGVTDLRSHVVEPMRHGNLFLVGDAAHIVPATGAKGLNLAVADAVALSYALGAYYAGVPAELDRYSARCLDRVWRVQHFSWWMTSLLHTPDRADPFAARLQHAELAQVVSSPAAARVLAENYVGLPHPVGWSWR</sequence>
<dbReference type="AlphaFoldDB" id="A0A8J4DI41"/>
<keyword evidence="2" id="KW-0274">FAD</keyword>
<dbReference type="SUPFAM" id="SSF51905">
    <property type="entry name" value="FAD/NAD(P)-binding domain"/>
    <property type="match status" value="1"/>
</dbReference>
<dbReference type="Pfam" id="PF01494">
    <property type="entry name" value="FAD_binding_3"/>
    <property type="match status" value="1"/>
</dbReference>
<dbReference type="RefSeq" id="WP_203937708.1">
    <property type="nucleotide sequence ID" value="NZ_BAAAGJ010000012.1"/>
</dbReference>
<reference evidence="4" key="1">
    <citation type="submission" date="2021-01" db="EMBL/GenBank/DDBJ databases">
        <title>Whole genome shotgun sequence of Spirilliplanes yamanashiensis NBRC 15828.</title>
        <authorList>
            <person name="Komaki H."/>
            <person name="Tamura T."/>
        </authorList>
    </citation>
    <scope>NUCLEOTIDE SEQUENCE</scope>
    <source>
        <strain evidence="4">NBRC 15828</strain>
    </source>
</reference>
<proteinExistence type="predicted"/>
<evidence type="ECO:0000256" key="2">
    <source>
        <dbReference type="ARBA" id="ARBA00022827"/>
    </source>
</evidence>
<evidence type="ECO:0000256" key="1">
    <source>
        <dbReference type="ARBA" id="ARBA00022630"/>
    </source>
</evidence>
<gene>
    <name evidence="4" type="primary">pobA</name>
    <name evidence="4" type="ORF">Sya03_17480</name>
</gene>
<dbReference type="Gene3D" id="3.30.9.10">
    <property type="entry name" value="D-Amino Acid Oxidase, subunit A, domain 2"/>
    <property type="match status" value="1"/>
</dbReference>
<evidence type="ECO:0000259" key="3">
    <source>
        <dbReference type="Pfam" id="PF01494"/>
    </source>
</evidence>
<feature type="domain" description="FAD-binding" evidence="3">
    <location>
        <begin position="2"/>
        <end position="330"/>
    </location>
</feature>
<dbReference type="PANTHER" id="PTHR43004:SF3">
    <property type="entry name" value="P-HYDROXYBENZOATE HYDROXYLASE"/>
    <property type="match status" value="1"/>
</dbReference>
<dbReference type="InterPro" id="IPR002938">
    <property type="entry name" value="FAD-bd"/>
</dbReference>
<protein>
    <submittedName>
        <fullName evidence="4">4-hydroxybenzoate 3-monooxygenase</fullName>
    </submittedName>
</protein>
<keyword evidence="1" id="KW-0285">Flavoprotein</keyword>
<dbReference type="InterPro" id="IPR050641">
    <property type="entry name" value="RIFMO-like"/>
</dbReference>
<comment type="caution">
    <text evidence="4">The sequence shown here is derived from an EMBL/GenBank/DDBJ whole genome shotgun (WGS) entry which is preliminary data.</text>
</comment>
<accession>A0A8J4DI41</accession>
<name>A0A8J4DI41_9ACTN</name>
<dbReference type="SUPFAM" id="SSF54373">
    <property type="entry name" value="FAD-linked reductases, C-terminal domain"/>
    <property type="match status" value="1"/>
</dbReference>
<dbReference type="EMBL" id="BOOY01000009">
    <property type="protein sequence ID" value="GIJ02396.1"/>
    <property type="molecule type" value="Genomic_DNA"/>
</dbReference>
<evidence type="ECO:0000313" key="5">
    <source>
        <dbReference type="Proteomes" id="UP000652013"/>
    </source>
</evidence>
<dbReference type="PRINTS" id="PR00420">
    <property type="entry name" value="RNGMNOXGNASE"/>
</dbReference>
<dbReference type="GO" id="GO:0071949">
    <property type="term" value="F:FAD binding"/>
    <property type="evidence" value="ECO:0007669"/>
    <property type="project" value="InterPro"/>
</dbReference>
<dbReference type="NCBIfam" id="NF006091">
    <property type="entry name" value="PRK08243.1"/>
    <property type="match status" value="1"/>
</dbReference>
<evidence type="ECO:0000313" key="4">
    <source>
        <dbReference type="EMBL" id="GIJ02396.1"/>
    </source>
</evidence>
<dbReference type="Gene3D" id="3.50.50.60">
    <property type="entry name" value="FAD/NAD(P)-binding domain"/>
    <property type="match status" value="1"/>
</dbReference>
<dbReference type="PANTHER" id="PTHR43004">
    <property type="entry name" value="TRK SYSTEM POTASSIUM UPTAKE PROTEIN"/>
    <property type="match status" value="1"/>
</dbReference>
<organism evidence="4 5">
    <name type="scientific">Spirilliplanes yamanashiensis</name>
    <dbReference type="NCBI Taxonomy" id="42233"/>
    <lineage>
        <taxon>Bacteria</taxon>
        <taxon>Bacillati</taxon>
        <taxon>Actinomycetota</taxon>
        <taxon>Actinomycetes</taxon>
        <taxon>Micromonosporales</taxon>
        <taxon>Micromonosporaceae</taxon>
        <taxon>Spirilliplanes</taxon>
    </lineage>
</organism>
<keyword evidence="5" id="KW-1185">Reference proteome</keyword>
<dbReference type="Proteomes" id="UP000652013">
    <property type="component" value="Unassembled WGS sequence"/>
</dbReference>